<keyword evidence="3" id="KW-0472">Membrane</keyword>
<keyword evidence="3" id="KW-0812">Transmembrane</keyword>
<comment type="caution">
    <text evidence="5">The sequence shown here is derived from an EMBL/GenBank/DDBJ whole genome shotgun (WGS) entry which is preliminary data.</text>
</comment>
<reference evidence="5" key="1">
    <citation type="submission" date="2022-12" db="EMBL/GenBank/DDBJ databases">
        <title>Draft genome assemblies for two species of Escallonia (Escalloniales).</title>
        <authorList>
            <person name="Chanderbali A."/>
            <person name="Dervinis C."/>
            <person name="Anghel I."/>
            <person name="Soltis D."/>
            <person name="Soltis P."/>
            <person name="Zapata F."/>
        </authorList>
    </citation>
    <scope>NUCLEOTIDE SEQUENCE</scope>
    <source>
        <strain evidence="5">UCBG64.0493</strain>
        <tissue evidence="5">Leaf</tissue>
    </source>
</reference>
<proteinExistence type="predicted"/>
<evidence type="ECO:0000259" key="4">
    <source>
        <dbReference type="Pfam" id="PF12819"/>
    </source>
</evidence>
<dbReference type="GO" id="GO:0016020">
    <property type="term" value="C:membrane"/>
    <property type="evidence" value="ECO:0007669"/>
    <property type="project" value="UniProtKB-SubCell"/>
</dbReference>
<accession>A0AA88VND4</accession>
<name>A0AA88VND4_9ASTE</name>
<protein>
    <recommendedName>
        <fullName evidence="4">Malectin-like domain-containing protein</fullName>
    </recommendedName>
</protein>
<evidence type="ECO:0000256" key="3">
    <source>
        <dbReference type="SAM" id="Phobius"/>
    </source>
</evidence>
<feature type="compositionally biased region" description="Pro residues" evidence="2">
    <location>
        <begin position="65"/>
        <end position="84"/>
    </location>
</feature>
<feature type="region of interest" description="Disordered" evidence="2">
    <location>
        <begin position="150"/>
        <end position="297"/>
    </location>
</feature>
<dbReference type="Proteomes" id="UP001188597">
    <property type="component" value="Unassembled WGS sequence"/>
</dbReference>
<evidence type="ECO:0000256" key="1">
    <source>
        <dbReference type="ARBA" id="ARBA00004167"/>
    </source>
</evidence>
<gene>
    <name evidence="5" type="ORF">RJ639_012602</name>
</gene>
<keyword evidence="3" id="KW-1133">Transmembrane helix</keyword>
<feature type="compositionally biased region" description="Low complexity" evidence="2">
    <location>
        <begin position="258"/>
        <end position="267"/>
    </location>
</feature>
<evidence type="ECO:0000256" key="2">
    <source>
        <dbReference type="SAM" id="MobiDB-lite"/>
    </source>
</evidence>
<keyword evidence="6" id="KW-1185">Reference proteome</keyword>
<feature type="region of interest" description="Disordered" evidence="2">
    <location>
        <begin position="27"/>
        <end position="89"/>
    </location>
</feature>
<feature type="compositionally biased region" description="Low complexity" evidence="2">
    <location>
        <begin position="178"/>
        <end position="225"/>
    </location>
</feature>
<dbReference type="PANTHER" id="PTHR45631:SF44">
    <property type="entry name" value="CARBOHYDRATE-BINDING PROTEIN OF THE ER PROTEIN"/>
    <property type="match status" value="1"/>
</dbReference>
<evidence type="ECO:0000313" key="6">
    <source>
        <dbReference type="Proteomes" id="UP001188597"/>
    </source>
</evidence>
<sequence length="491" mass="52164">MQVSSSQSVKSNAKSDKTVTVTAASIALPPISPGPESSAPAAAPATLPYPPPPMLLFPPRTTVYGPPPPPVYEPPPRRPPPPTPSSHQKLPIVLGTTLPVVFILTLVGFFVLQKSRENGAAASSGFPGERIEALPQATMNVPLVSSGVSVERTKGSSLETFKPLTKMETQHLKVGQRTPDTPASPDVPTTPDSPSAPDTPASPDSPSAPDSPSTPTSPTVPGSPALDSPFVPELPSPQAGPTPDSYQSAPPPPPPTPSSETPTGTSYAPPPPPPAKTPKSSAQAPPPPPPPSLAQSSNSNLKIILGITVPSAVIVKAFLKEKNRDNVSAANVAVFTNIDCKASSSKFFYNENSVVLTRDTDPIDNGESHAVQAQLATRIFFSPRENCYSISADKGGKILALVRFHYGNYYNIYFPPSFDIQIDRDDWVTAETSNDEVLCYETMYVVKQGVLDVCLLQTKADKFPFISAVEVRSLDTHIKRRVAYDTYASFI</sequence>
<feature type="transmembrane region" description="Helical" evidence="3">
    <location>
        <begin position="90"/>
        <end position="112"/>
    </location>
</feature>
<dbReference type="AlphaFoldDB" id="A0AA88VND4"/>
<feature type="compositionally biased region" description="Low complexity" evidence="2">
    <location>
        <begin position="34"/>
        <end position="46"/>
    </location>
</feature>
<feature type="domain" description="Malectin-like" evidence="4">
    <location>
        <begin position="338"/>
        <end position="477"/>
    </location>
</feature>
<dbReference type="PANTHER" id="PTHR45631">
    <property type="entry name" value="OS07G0107800 PROTEIN-RELATED"/>
    <property type="match status" value="1"/>
</dbReference>
<dbReference type="Pfam" id="PF12819">
    <property type="entry name" value="Malectin_like"/>
    <property type="match status" value="1"/>
</dbReference>
<feature type="compositionally biased region" description="Pro residues" evidence="2">
    <location>
        <begin position="47"/>
        <end position="56"/>
    </location>
</feature>
<organism evidence="5 6">
    <name type="scientific">Escallonia herrerae</name>
    <dbReference type="NCBI Taxonomy" id="1293975"/>
    <lineage>
        <taxon>Eukaryota</taxon>
        <taxon>Viridiplantae</taxon>
        <taxon>Streptophyta</taxon>
        <taxon>Embryophyta</taxon>
        <taxon>Tracheophyta</taxon>
        <taxon>Spermatophyta</taxon>
        <taxon>Magnoliopsida</taxon>
        <taxon>eudicotyledons</taxon>
        <taxon>Gunneridae</taxon>
        <taxon>Pentapetalae</taxon>
        <taxon>asterids</taxon>
        <taxon>campanulids</taxon>
        <taxon>Escalloniales</taxon>
        <taxon>Escalloniaceae</taxon>
        <taxon>Escallonia</taxon>
    </lineage>
</organism>
<evidence type="ECO:0000313" key="5">
    <source>
        <dbReference type="EMBL" id="KAK3010788.1"/>
    </source>
</evidence>
<dbReference type="InterPro" id="IPR024788">
    <property type="entry name" value="Malectin-like_Carb-bd_dom"/>
</dbReference>
<comment type="subcellular location">
    <subcellularLocation>
        <location evidence="1">Membrane</location>
        <topology evidence="1">Single-pass membrane protein</topology>
    </subcellularLocation>
</comment>
<dbReference type="EMBL" id="JAVXUP010001509">
    <property type="protein sequence ID" value="KAK3010788.1"/>
    <property type="molecule type" value="Genomic_DNA"/>
</dbReference>